<evidence type="ECO:0000313" key="2">
    <source>
        <dbReference type="EMBL" id="GIH00908.1"/>
    </source>
</evidence>
<organism evidence="2 3">
    <name type="scientific">Plantactinospora mayteni</name>
    <dbReference type="NCBI Taxonomy" id="566021"/>
    <lineage>
        <taxon>Bacteria</taxon>
        <taxon>Bacillati</taxon>
        <taxon>Actinomycetota</taxon>
        <taxon>Actinomycetes</taxon>
        <taxon>Micromonosporales</taxon>
        <taxon>Micromonosporaceae</taxon>
        <taxon>Plantactinospora</taxon>
    </lineage>
</organism>
<proteinExistence type="predicted"/>
<dbReference type="EMBL" id="BONX01000061">
    <property type="protein sequence ID" value="GIH00908.1"/>
    <property type="molecule type" value="Genomic_DNA"/>
</dbReference>
<accession>A0ABQ4F1X2</accession>
<feature type="region of interest" description="Disordered" evidence="1">
    <location>
        <begin position="40"/>
        <end position="74"/>
    </location>
</feature>
<evidence type="ECO:0000313" key="3">
    <source>
        <dbReference type="Proteomes" id="UP000621500"/>
    </source>
</evidence>
<evidence type="ECO:0000256" key="1">
    <source>
        <dbReference type="SAM" id="MobiDB-lite"/>
    </source>
</evidence>
<gene>
    <name evidence="2" type="ORF">Pma05_74800</name>
</gene>
<name>A0ABQ4F1X2_9ACTN</name>
<comment type="caution">
    <text evidence="2">The sequence shown here is derived from an EMBL/GenBank/DDBJ whole genome shotgun (WGS) entry which is preliminary data.</text>
</comment>
<dbReference type="Proteomes" id="UP000621500">
    <property type="component" value="Unassembled WGS sequence"/>
</dbReference>
<protein>
    <submittedName>
        <fullName evidence="2">Uncharacterized protein</fullName>
    </submittedName>
</protein>
<sequence length="74" mass="7879">MVAGRSRPGAADPVACFQDMLDHTSYAFTADTHTTVLPEQARQAAETTAQLVLTAQHKHPRAKPQPTEPTPAAA</sequence>
<feature type="compositionally biased region" description="Low complexity" evidence="1">
    <location>
        <begin position="40"/>
        <end position="50"/>
    </location>
</feature>
<dbReference type="RefSeq" id="WP_203862201.1">
    <property type="nucleotide sequence ID" value="NZ_BAAAZQ010000033.1"/>
</dbReference>
<keyword evidence="3" id="KW-1185">Reference proteome</keyword>
<reference evidence="2 3" key="1">
    <citation type="submission" date="2021-01" db="EMBL/GenBank/DDBJ databases">
        <title>Whole genome shotgun sequence of Plantactinospora mayteni NBRC 109088.</title>
        <authorList>
            <person name="Komaki H."/>
            <person name="Tamura T."/>
        </authorList>
    </citation>
    <scope>NUCLEOTIDE SEQUENCE [LARGE SCALE GENOMIC DNA]</scope>
    <source>
        <strain evidence="2 3">NBRC 109088</strain>
    </source>
</reference>